<proteinExistence type="inferred from homology"/>
<comment type="domain">
    <text evidence="11">The C-terminal coiled-coil domain is crucial for aminoacylation activity.</text>
</comment>
<dbReference type="PANTHER" id="PTHR11946">
    <property type="entry name" value="VALYL-TRNA SYNTHETASES"/>
    <property type="match status" value="1"/>
</dbReference>
<dbReference type="GO" id="GO:0006438">
    <property type="term" value="P:valyl-tRNA aminoacylation"/>
    <property type="evidence" value="ECO:0007669"/>
    <property type="project" value="UniProtKB-UniRule"/>
</dbReference>
<keyword evidence="3 11" id="KW-0963">Cytoplasm</keyword>
<dbReference type="SUPFAM" id="SSF50677">
    <property type="entry name" value="ValRS/IleRS/LeuRS editing domain"/>
    <property type="match status" value="1"/>
</dbReference>
<keyword evidence="7 11" id="KW-0648">Protein biosynthesis</keyword>
<dbReference type="GO" id="GO:0005524">
    <property type="term" value="F:ATP binding"/>
    <property type="evidence" value="ECO:0007669"/>
    <property type="project" value="UniProtKB-UniRule"/>
</dbReference>
<dbReference type="InterPro" id="IPR033705">
    <property type="entry name" value="Anticodon_Ia_Val"/>
</dbReference>
<dbReference type="PRINTS" id="PR00986">
    <property type="entry name" value="TRNASYNTHVAL"/>
</dbReference>
<dbReference type="SUPFAM" id="SSF52374">
    <property type="entry name" value="Nucleotidylyl transferase"/>
    <property type="match status" value="1"/>
</dbReference>
<feature type="domain" description="Valyl-tRNA synthetase tRNA-binding arm" evidence="14">
    <location>
        <begin position="800"/>
        <end position="865"/>
    </location>
</feature>
<dbReference type="OrthoDB" id="9810365at2"/>
<dbReference type="InterPro" id="IPR009008">
    <property type="entry name" value="Val/Leu/Ile-tRNA-synth_edit"/>
</dbReference>
<dbReference type="GO" id="GO:0002161">
    <property type="term" value="F:aminoacyl-tRNA deacylase activity"/>
    <property type="evidence" value="ECO:0007669"/>
    <property type="project" value="InterPro"/>
</dbReference>
<dbReference type="Pfam" id="PF08264">
    <property type="entry name" value="Anticodon_1"/>
    <property type="match status" value="1"/>
</dbReference>
<evidence type="ECO:0000256" key="11">
    <source>
        <dbReference type="HAMAP-Rule" id="MF_02004"/>
    </source>
</evidence>
<dbReference type="AlphaFoldDB" id="A0A1G6NVR5"/>
<dbReference type="InterPro" id="IPR037118">
    <property type="entry name" value="Val-tRNA_synth_C_sf"/>
</dbReference>
<keyword evidence="9 11" id="KW-0030">Aminoacyl-tRNA synthetase</keyword>
<dbReference type="HAMAP" id="MF_02004">
    <property type="entry name" value="Val_tRNA_synth_type1"/>
    <property type="match status" value="1"/>
</dbReference>
<feature type="domain" description="Aminoacyl-tRNA synthetase class Ia" evidence="12">
    <location>
        <begin position="12"/>
        <end position="558"/>
    </location>
</feature>
<evidence type="ECO:0000259" key="12">
    <source>
        <dbReference type="Pfam" id="PF00133"/>
    </source>
</evidence>
<dbReference type="SUPFAM" id="SSF47323">
    <property type="entry name" value="Anticodon-binding domain of a subclass of class I aminoacyl-tRNA synthetases"/>
    <property type="match status" value="1"/>
</dbReference>
<dbReference type="CDD" id="cd07962">
    <property type="entry name" value="Anticodon_Ia_Val"/>
    <property type="match status" value="1"/>
</dbReference>
<dbReference type="InterPro" id="IPR001412">
    <property type="entry name" value="aa-tRNA-synth_I_CS"/>
</dbReference>
<dbReference type="InterPro" id="IPR002303">
    <property type="entry name" value="Valyl-tRNA_ligase"/>
</dbReference>
<dbReference type="NCBIfam" id="NF004349">
    <property type="entry name" value="PRK05729.1"/>
    <property type="match status" value="1"/>
</dbReference>
<keyword evidence="16" id="KW-1185">Reference proteome</keyword>
<dbReference type="GO" id="GO:0004832">
    <property type="term" value="F:valine-tRNA ligase activity"/>
    <property type="evidence" value="ECO:0007669"/>
    <property type="project" value="UniProtKB-UniRule"/>
</dbReference>
<dbReference type="InterPro" id="IPR002300">
    <property type="entry name" value="aa-tRNA-synth_Ia"/>
</dbReference>
<sequence length="868" mass="101106">MDTYNSDFEKDIYRFWEENDLFKPEVNKDGKPFSMVIPPPNVTGALHIGHALNQTLQDIFARYKRMCGYSVLWLPGTDHAGIATQTMVERDLAKKGIKKEEIGRDAFIEKVWEWKNTYGNRIIDQIKRLGASCDFSRLRFTMDEGLSRAVRKAFVELYDAGYIYKGEYIINWCPSCHTALSDLEVEYEEENSKLYYLKYFLENSDDFLVVATTRPETLFGDTAVAVNPKDERYKHLVGKKVVLPLVNKLIEIIEDEYVDMSFGSGVVKITPAHDVNDFEVGKRHNLDIIIAIDDYGKMTHNAPGLEGVDRFEARKITIEKLKEANLIYKIEDYVHSVGHCYRCGTVIEPYISKQWFVKTKDLAKKAIEVVENGSIKFIPKHWEKTYFEWMYNIKDWCISRQIWWGHRIPAYTCKQCGEVFVSENPIDKCPKCSGKLIPETDVLDTWFSSALWPFSTLGWPDNTEDLKKFYPTSLLVTGFDIIFFWVARMIMMGMFFMNDVPFKDVYIHALVRDKFGQKMSKTKGNVIDPLDVIEKYGADSLRFTLAILAAQGRDIKLSYDQIESYRRFMNKIWNAYRFIEMNTKDFQPAVNTNAYSSASLWIKSRLSKAIEQVRQSLDDYKFNEAADSIYQFVWHEFCDYYIEMSKAHIGKDEFSDEVKGTLLEVFEQLLRLLHPFVPFISEFLWQKLPNKSAKSIMIAKYPHSQEFATQIEEEFECLIELIKAMRILRSENTIAATKKLSFYFRPINEFAKNIIEKYQKYVLLLANAKEISIIKTDVPKSFIQPTKYGDIFLEAGQNIDVEGEILRLKKVIEKAQVSIDFLNKRLRNQEFISKAPKQLIEKSKKELQEAILIKENAKKRIEQLQSVL</sequence>
<dbReference type="PROSITE" id="PS00178">
    <property type="entry name" value="AA_TRNA_LIGASE_I"/>
    <property type="match status" value="1"/>
</dbReference>
<keyword evidence="6 11" id="KW-0067">ATP-binding</keyword>
<organism evidence="15 16">
    <name type="scientific">Desulfurella multipotens</name>
    <dbReference type="NCBI Taxonomy" id="79269"/>
    <lineage>
        <taxon>Bacteria</taxon>
        <taxon>Pseudomonadati</taxon>
        <taxon>Campylobacterota</taxon>
        <taxon>Desulfurellia</taxon>
        <taxon>Desulfurellales</taxon>
        <taxon>Desulfurellaceae</taxon>
        <taxon>Desulfurella</taxon>
    </lineage>
</organism>
<dbReference type="Gene3D" id="3.40.50.620">
    <property type="entry name" value="HUPs"/>
    <property type="match status" value="2"/>
</dbReference>
<dbReference type="FunFam" id="3.40.50.620:FF:000098">
    <property type="entry name" value="Valine--tRNA ligase"/>
    <property type="match status" value="1"/>
</dbReference>
<comment type="subcellular location">
    <subcellularLocation>
        <location evidence="1 11">Cytoplasm</location>
    </subcellularLocation>
</comment>
<comment type="domain">
    <text evidence="11">ValRS has two distinct active sites: one for aminoacylation and one for editing. The misactivated threonine is translocated from the active site to the editing site.</text>
</comment>
<dbReference type="RefSeq" id="WP_092128974.1">
    <property type="nucleotide sequence ID" value="NZ_FMYU01000008.1"/>
</dbReference>
<feature type="coiled-coil region" evidence="11">
    <location>
        <begin position="805"/>
        <end position="867"/>
    </location>
</feature>
<dbReference type="InterPro" id="IPR014729">
    <property type="entry name" value="Rossmann-like_a/b/a_fold"/>
</dbReference>
<evidence type="ECO:0000256" key="7">
    <source>
        <dbReference type="ARBA" id="ARBA00022917"/>
    </source>
</evidence>
<dbReference type="Pfam" id="PF00133">
    <property type="entry name" value="tRNA-synt_1"/>
    <property type="match status" value="1"/>
</dbReference>
<feature type="domain" description="Methionyl/Valyl/Leucyl/Isoleucyl-tRNA synthetase anticodon-binding" evidence="13">
    <location>
        <begin position="601"/>
        <end position="741"/>
    </location>
</feature>
<dbReference type="Pfam" id="PF10458">
    <property type="entry name" value="Val_tRNA-synt_C"/>
    <property type="match status" value="1"/>
</dbReference>
<keyword evidence="4 11" id="KW-0436">Ligase</keyword>
<dbReference type="FunFam" id="3.90.740.10:FF:000005">
    <property type="entry name" value="Valine--tRNA ligase, mitochondrial"/>
    <property type="match status" value="1"/>
</dbReference>
<feature type="short sequence motif" description="'KMSKS' region" evidence="11">
    <location>
        <begin position="518"/>
        <end position="522"/>
    </location>
</feature>
<evidence type="ECO:0000256" key="1">
    <source>
        <dbReference type="ARBA" id="ARBA00004496"/>
    </source>
</evidence>
<dbReference type="GO" id="GO:0005829">
    <property type="term" value="C:cytosol"/>
    <property type="evidence" value="ECO:0007669"/>
    <property type="project" value="TreeGrafter"/>
</dbReference>
<dbReference type="CDD" id="cd00817">
    <property type="entry name" value="ValRS_core"/>
    <property type="match status" value="1"/>
</dbReference>
<evidence type="ECO:0000256" key="3">
    <source>
        <dbReference type="ARBA" id="ARBA00022490"/>
    </source>
</evidence>
<dbReference type="PANTHER" id="PTHR11946:SF93">
    <property type="entry name" value="VALINE--TRNA LIGASE, CHLOROPLASTIC_MITOCHONDRIAL 2"/>
    <property type="match status" value="1"/>
</dbReference>
<dbReference type="EC" id="6.1.1.9" evidence="11"/>
<keyword evidence="8 11" id="KW-0175">Coiled coil</keyword>
<evidence type="ECO:0000256" key="9">
    <source>
        <dbReference type="ARBA" id="ARBA00023146"/>
    </source>
</evidence>
<gene>
    <name evidence="11" type="primary">valS</name>
    <name evidence="15" type="ORF">SAMN05660835_01250</name>
</gene>
<dbReference type="Proteomes" id="UP000199411">
    <property type="component" value="Unassembled WGS sequence"/>
</dbReference>
<dbReference type="InterPro" id="IPR010978">
    <property type="entry name" value="tRNA-bd_arm"/>
</dbReference>
<dbReference type="FunFam" id="3.40.50.620:FF:000032">
    <property type="entry name" value="Valine--tRNA ligase"/>
    <property type="match status" value="1"/>
</dbReference>
<evidence type="ECO:0000259" key="13">
    <source>
        <dbReference type="Pfam" id="PF08264"/>
    </source>
</evidence>
<dbReference type="Gene3D" id="1.10.287.380">
    <property type="entry name" value="Valyl-tRNA synthetase, C-terminal domain"/>
    <property type="match status" value="1"/>
</dbReference>
<reference evidence="16" key="1">
    <citation type="submission" date="2016-10" db="EMBL/GenBank/DDBJ databases">
        <authorList>
            <person name="Varghese N."/>
            <person name="Submissions S."/>
        </authorList>
    </citation>
    <scope>NUCLEOTIDE SEQUENCE [LARGE SCALE GENOMIC DNA]</scope>
    <source>
        <strain evidence="16">DSM 8415</strain>
    </source>
</reference>
<accession>A0A1G6NVR5</accession>
<feature type="binding site" evidence="11">
    <location>
        <position position="521"/>
    </location>
    <ligand>
        <name>ATP</name>
        <dbReference type="ChEBI" id="CHEBI:30616"/>
    </ligand>
</feature>
<evidence type="ECO:0000313" key="16">
    <source>
        <dbReference type="Proteomes" id="UP000199411"/>
    </source>
</evidence>
<dbReference type="SUPFAM" id="SSF46589">
    <property type="entry name" value="tRNA-binding arm"/>
    <property type="match status" value="1"/>
</dbReference>
<evidence type="ECO:0000259" key="14">
    <source>
        <dbReference type="Pfam" id="PF10458"/>
    </source>
</evidence>
<comment type="subunit">
    <text evidence="2 11">Monomer.</text>
</comment>
<evidence type="ECO:0000256" key="5">
    <source>
        <dbReference type="ARBA" id="ARBA00022741"/>
    </source>
</evidence>
<dbReference type="FunFam" id="1.10.730.10:FF:000002">
    <property type="entry name" value="Leucine--tRNA ligase"/>
    <property type="match status" value="1"/>
</dbReference>
<dbReference type="NCBIfam" id="TIGR00422">
    <property type="entry name" value="valS"/>
    <property type="match status" value="1"/>
</dbReference>
<evidence type="ECO:0000256" key="4">
    <source>
        <dbReference type="ARBA" id="ARBA00022598"/>
    </source>
</evidence>
<evidence type="ECO:0000313" key="15">
    <source>
        <dbReference type="EMBL" id="SDC72022.1"/>
    </source>
</evidence>
<dbReference type="EMBL" id="FMYU01000008">
    <property type="protein sequence ID" value="SDC72022.1"/>
    <property type="molecule type" value="Genomic_DNA"/>
</dbReference>
<comment type="similarity">
    <text evidence="11">Belongs to the class-I aminoacyl-tRNA synthetase family. ValS type 1 subfamily.</text>
</comment>
<comment type="catalytic activity">
    <reaction evidence="10 11">
        <text>tRNA(Val) + L-valine + ATP = L-valyl-tRNA(Val) + AMP + diphosphate</text>
        <dbReference type="Rhea" id="RHEA:10704"/>
        <dbReference type="Rhea" id="RHEA-COMP:9672"/>
        <dbReference type="Rhea" id="RHEA-COMP:9708"/>
        <dbReference type="ChEBI" id="CHEBI:30616"/>
        <dbReference type="ChEBI" id="CHEBI:33019"/>
        <dbReference type="ChEBI" id="CHEBI:57762"/>
        <dbReference type="ChEBI" id="CHEBI:78442"/>
        <dbReference type="ChEBI" id="CHEBI:78537"/>
        <dbReference type="ChEBI" id="CHEBI:456215"/>
        <dbReference type="EC" id="6.1.1.9"/>
    </reaction>
</comment>
<dbReference type="Gene3D" id="1.10.730.10">
    <property type="entry name" value="Isoleucyl-tRNA Synthetase, Domain 1"/>
    <property type="match status" value="1"/>
</dbReference>
<evidence type="ECO:0000256" key="10">
    <source>
        <dbReference type="ARBA" id="ARBA00047552"/>
    </source>
</evidence>
<dbReference type="InterPro" id="IPR019499">
    <property type="entry name" value="Val-tRNA_synth_tRNA-bd"/>
</dbReference>
<dbReference type="InterPro" id="IPR013155">
    <property type="entry name" value="M/V/L/I-tRNA-synth_anticd-bd"/>
</dbReference>
<dbReference type="InterPro" id="IPR009080">
    <property type="entry name" value="tRNAsynth_Ia_anticodon-bd"/>
</dbReference>
<evidence type="ECO:0000256" key="8">
    <source>
        <dbReference type="ARBA" id="ARBA00023054"/>
    </source>
</evidence>
<name>A0A1G6NVR5_9BACT</name>
<evidence type="ECO:0000256" key="2">
    <source>
        <dbReference type="ARBA" id="ARBA00011245"/>
    </source>
</evidence>
<keyword evidence="5 11" id="KW-0547">Nucleotide-binding</keyword>
<protein>
    <recommendedName>
        <fullName evidence="11">Valine--tRNA ligase</fullName>
        <ecNumber evidence="11">6.1.1.9</ecNumber>
    </recommendedName>
    <alternativeName>
        <fullName evidence="11">Valyl-tRNA synthetase</fullName>
        <shortName evidence="11">ValRS</shortName>
    </alternativeName>
</protein>
<evidence type="ECO:0000256" key="6">
    <source>
        <dbReference type="ARBA" id="ARBA00022840"/>
    </source>
</evidence>
<feature type="short sequence motif" description="'HIGH' region" evidence="11">
    <location>
        <begin position="40"/>
        <end position="50"/>
    </location>
</feature>
<comment type="function">
    <text evidence="11">Catalyzes the attachment of valine to tRNA(Val). As ValRS can inadvertently accommodate and process structurally similar amino acids such as threonine, to avoid such errors, it has a 'posttransfer' editing activity that hydrolyzes mischarged Thr-tRNA(Val) in a tRNA-dependent manner.</text>
</comment>